<dbReference type="AlphaFoldDB" id="A0A829Y9M6"/>
<evidence type="ECO:0000256" key="1">
    <source>
        <dbReference type="SAM" id="Phobius"/>
    </source>
</evidence>
<evidence type="ECO:0000313" key="4">
    <source>
        <dbReference type="Proteomes" id="UP000445000"/>
    </source>
</evidence>
<keyword evidence="4" id="KW-1185">Reference proteome</keyword>
<gene>
    <name evidence="3" type="ORF">GCM10011487_15580</name>
</gene>
<keyword evidence="1" id="KW-0812">Transmembrane</keyword>
<sequence length="432" mass="47337">MHLRINGFVFAVLTVLVAILGAWSGEADLQRLWLLPLALLLLGLAYEGMTVTRARANVAIDASAQGILGRPMSLQLLFRHALGRDVELQVAPAAPEAVEIDNEIRMLKVPAGEAAAIELGATPRRLGQHQWPSMQVRVGGPLGLAWWSRRFDANYSFKVMPELLRDSAGRISAVGGGMRAHFNQGAGAEILQLREYREGDPQNAIDWKATARRGRLISRDYTEDQHLDIVIAIDAGRTSALRAGDLDRLGHYINLAARFAEHAVAQDDRVGVMLFADQPLATLAPGRGIGSVLRIRQMLAAATPKLAESNPLNAALRIRTLVRHRSLIVMLTDVDDATVAGQLASAARLLLPKHLPLIAGISSPEAEAMRDAPAHSWLDPYRALAAQEYLSRLERNVRALRALGAPALVTRPEHMERAVFDAYAEFRNRRRV</sequence>
<dbReference type="RefSeq" id="WP_161811217.1">
    <property type="nucleotide sequence ID" value="NZ_BLJN01000001.1"/>
</dbReference>
<dbReference type="Proteomes" id="UP000445000">
    <property type="component" value="Unassembled WGS sequence"/>
</dbReference>
<keyword evidence="1" id="KW-0472">Membrane</keyword>
<dbReference type="PANTHER" id="PTHR33608:SF3">
    <property type="entry name" value="SLR2013 PROTEIN"/>
    <property type="match status" value="1"/>
</dbReference>
<comment type="caution">
    <text evidence="3">The sequence shown here is derived from an EMBL/GenBank/DDBJ whole genome shotgun (WGS) entry which is preliminary data.</text>
</comment>
<dbReference type="PANTHER" id="PTHR33608">
    <property type="entry name" value="BLL2464 PROTEIN"/>
    <property type="match status" value="1"/>
</dbReference>
<evidence type="ECO:0000313" key="3">
    <source>
        <dbReference type="EMBL" id="GFE79558.1"/>
    </source>
</evidence>
<feature type="domain" description="DUF58" evidence="2">
    <location>
        <begin position="193"/>
        <end position="350"/>
    </location>
</feature>
<dbReference type="Pfam" id="PF01882">
    <property type="entry name" value="DUF58"/>
    <property type="match status" value="1"/>
</dbReference>
<name>A0A829Y9M6_9GAMM</name>
<proteinExistence type="predicted"/>
<evidence type="ECO:0000259" key="2">
    <source>
        <dbReference type="Pfam" id="PF01882"/>
    </source>
</evidence>
<reference evidence="4" key="1">
    <citation type="submission" date="2020-01" db="EMBL/GenBank/DDBJ databases">
        <title>'Steroidobacter agaridevorans' sp. nov., agar-degrading bacteria isolated from rhizosphere soils.</title>
        <authorList>
            <person name="Ikenaga M."/>
            <person name="Kataoka M."/>
            <person name="Murouchi A."/>
            <person name="Katsuragi S."/>
            <person name="Sakai M."/>
        </authorList>
    </citation>
    <scope>NUCLEOTIDE SEQUENCE [LARGE SCALE GENOMIC DNA]</scope>
    <source>
        <strain evidence="4">YU21-B</strain>
    </source>
</reference>
<keyword evidence="1" id="KW-1133">Transmembrane helix</keyword>
<organism evidence="3 4">
    <name type="scientific">Steroidobacter agaridevorans</name>
    <dbReference type="NCBI Taxonomy" id="2695856"/>
    <lineage>
        <taxon>Bacteria</taxon>
        <taxon>Pseudomonadati</taxon>
        <taxon>Pseudomonadota</taxon>
        <taxon>Gammaproteobacteria</taxon>
        <taxon>Steroidobacterales</taxon>
        <taxon>Steroidobacteraceae</taxon>
        <taxon>Steroidobacter</taxon>
    </lineage>
</organism>
<accession>A0A829Y9M6</accession>
<dbReference type="EMBL" id="BLJN01000001">
    <property type="protein sequence ID" value="GFE79558.1"/>
    <property type="molecule type" value="Genomic_DNA"/>
</dbReference>
<dbReference type="InterPro" id="IPR002881">
    <property type="entry name" value="DUF58"/>
</dbReference>
<protein>
    <submittedName>
        <fullName evidence="3">Membrane protein</fullName>
    </submittedName>
</protein>
<feature type="transmembrane region" description="Helical" evidence="1">
    <location>
        <begin position="7"/>
        <end position="25"/>
    </location>
</feature>